<dbReference type="KEGG" id="adl:AURDEDRAFT_173847"/>
<dbReference type="EMBL" id="JH687847">
    <property type="protein sequence ID" value="EJD37091.1"/>
    <property type="molecule type" value="Genomic_DNA"/>
</dbReference>
<reference evidence="3" key="1">
    <citation type="journal article" date="2012" name="Science">
        <title>The Paleozoic origin of enzymatic lignin decomposition reconstructed from 31 fungal genomes.</title>
        <authorList>
            <person name="Floudas D."/>
            <person name="Binder M."/>
            <person name="Riley R."/>
            <person name="Barry K."/>
            <person name="Blanchette R.A."/>
            <person name="Henrissat B."/>
            <person name="Martinez A.T."/>
            <person name="Otillar R."/>
            <person name="Spatafora J.W."/>
            <person name="Yadav J.S."/>
            <person name="Aerts A."/>
            <person name="Benoit I."/>
            <person name="Boyd A."/>
            <person name="Carlson A."/>
            <person name="Copeland A."/>
            <person name="Coutinho P.M."/>
            <person name="de Vries R.P."/>
            <person name="Ferreira P."/>
            <person name="Findley K."/>
            <person name="Foster B."/>
            <person name="Gaskell J."/>
            <person name="Glotzer D."/>
            <person name="Gorecki P."/>
            <person name="Heitman J."/>
            <person name="Hesse C."/>
            <person name="Hori C."/>
            <person name="Igarashi K."/>
            <person name="Jurgens J.A."/>
            <person name="Kallen N."/>
            <person name="Kersten P."/>
            <person name="Kohler A."/>
            <person name="Kuees U."/>
            <person name="Kumar T.K.A."/>
            <person name="Kuo A."/>
            <person name="LaButti K."/>
            <person name="Larrondo L.F."/>
            <person name="Lindquist E."/>
            <person name="Ling A."/>
            <person name="Lombard V."/>
            <person name="Lucas S."/>
            <person name="Lundell T."/>
            <person name="Martin R."/>
            <person name="McLaughlin D.J."/>
            <person name="Morgenstern I."/>
            <person name="Morin E."/>
            <person name="Murat C."/>
            <person name="Nagy L.G."/>
            <person name="Nolan M."/>
            <person name="Ohm R.A."/>
            <person name="Patyshakuliyeva A."/>
            <person name="Rokas A."/>
            <person name="Ruiz-Duenas F.J."/>
            <person name="Sabat G."/>
            <person name="Salamov A."/>
            <person name="Samejima M."/>
            <person name="Schmutz J."/>
            <person name="Slot J.C."/>
            <person name="St John F."/>
            <person name="Stenlid J."/>
            <person name="Sun H."/>
            <person name="Sun S."/>
            <person name="Syed K."/>
            <person name="Tsang A."/>
            <person name="Wiebenga A."/>
            <person name="Young D."/>
            <person name="Pisabarro A."/>
            <person name="Eastwood D.C."/>
            <person name="Martin F."/>
            <person name="Cullen D."/>
            <person name="Grigoriev I.V."/>
            <person name="Hibbett D.S."/>
        </authorList>
    </citation>
    <scope>NUCLEOTIDE SEQUENCE [LARGE SCALE GENOMIC DNA]</scope>
    <source>
        <strain evidence="3">TFB10046</strain>
    </source>
</reference>
<dbReference type="InterPro" id="IPR035992">
    <property type="entry name" value="Ricin_B-like_lectins"/>
</dbReference>
<organism evidence="2 3">
    <name type="scientific">Auricularia subglabra (strain TFB-10046 / SS5)</name>
    <name type="common">White-rot fungus</name>
    <name type="synonym">Auricularia delicata (strain TFB10046)</name>
    <dbReference type="NCBI Taxonomy" id="717982"/>
    <lineage>
        <taxon>Eukaryota</taxon>
        <taxon>Fungi</taxon>
        <taxon>Dikarya</taxon>
        <taxon>Basidiomycota</taxon>
        <taxon>Agaricomycotina</taxon>
        <taxon>Agaricomycetes</taxon>
        <taxon>Auriculariales</taxon>
        <taxon>Auriculariaceae</taxon>
        <taxon>Auricularia</taxon>
    </lineage>
</organism>
<accession>J0CZL2</accession>
<protein>
    <recommendedName>
        <fullName evidence="4">Ricin B lectin domain-containing protein</fullName>
    </recommendedName>
</protein>
<evidence type="ECO:0000313" key="3">
    <source>
        <dbReference type="Proteomes" id="UP000006514"/>
    </source>
</evidence>
<gene>
    <name evidence="2" type="ORF">AURDEDRAFT_173847</name>
</gene>
<evidence type="ECO:0008006" key="4">
    <source>
        <dbReference type="Google" id="ProtNLM"/>
    </source>
</evidence>
<feature type="signal peptide" evidence="1">
    <location>
        <begin position="1"/>
        <end position="16"/>
    </location>
</feature>
<name>J0CZL2_AURST</name>
<keyword evidence="1" id="KW-0732">Signal</keyword>
<sequence>MRFAFFALTTASLAAAGKPSCSPSASGTLFLVDARDPDGHHRLGLSPVADENRRPFLQDNQDPAAQVFTVEHCKGFSRLSATFNSTTGCLEVGNGGGVVTLQACDKNEGTQGWSINAATQEVRFIGTGAKYNVAFPFLGGNEVVSEITTTPNANYTIYFAAD</sequence>
<evidence type="ECO:0000313" key="2">
    <source>
        <dbReference type="EMBL" id="EJD37091.1"/>
    </source>
</evidence>
<dbReference type="AlphaFoldDB" id="J0CZL2"/>
<keyword evidence="3" id="KW-1185">Reference proteome</keyword>
<feature type="chain" id="PRO_5003732648" description="Ricin B lectin domain-containing protein" evidence="1">
    <location>
        <begin position="17"/>
        <end position="162"/>
    </location>
</feature>
<evidence type="ECO:0000256" key="1">
    <source>
        <dbReference type="SAM" id="SignalP"/>
    </source>
</evidence>
<dbReference type="SUPFAM" id="SSF50370">
    <property type="entry name" value="Ricin B-like lectins"/>
    <property type="match status" value="1"/>
</dbReference>
<proteinExistence type="predicted"/>
<dbReference type="Proteomes" id="UP000006514">
    <property type="component" value="Unassembled WGS sequence"/>
</dbReference>
<dbReference type="InParanoid" id="J0CZL2"/>